<dbReference type="EMBL" id="JARJCW010000003">
    <property type="protein sequence ID" value="KAJ7226694.1"/>
    <property type="molecule type" value="Genomic_DNA"/>
</dbReference>
<accession>A0AAD7E3H6</accession>
<comment type="caution">
    <text evidence="2">The sequence shown here is derived from an EMBL/GenBank/DDBJ whole genome shotgun (WGS) entry which is preliminary data.</text>
</comment>
<evidence type="ECO:0000256" key="1">
    <source>
        <dbReference type="SAM" id="SignalP"/>
    </source>
</evidence>
<dbReference type="AlphaFoldDB" id="A0AAD7E3H6"/>
<name>A0AAD7E3H6_9AGAR</name>
<reference evidence="2" key="1">
    <citation type="submission" date="2023-03" db="EMBL/GenBank/DDBJ databases">
        <title>Massive genome expansion in bonnet fungi (Mycena s.s.) driven by repeated elements and novel gene families across ecological guilds.</title>
        <authorList>
            <consortium name="Lawrence Berkeley National Laboratory"/>
            <person name="Harder C.B."/>
            <person name="Miyauchi S."/>
            <person name="Viragh M."/>
            <person name="Kuo A."/>
            <person name="Thoen E."/>
            <person name="Andreopoulos B."/>
            <person name="Lu D."/>
            <person name="Skrede I."/>
            <person name="Drula E."/>
            <person name="Henrissat B."/>
            <person name="Morin E."/>
            <person name="Kohler A."/>
            <person name="Barry K."/>
            <person name="LaButti K."/>
            <person name="Morin E."/>
            <person name="Salamov A."/>
            <person name="Lipzen A."/>
            <person name="Mereny Z."/>
            <person name="Hegedus B."/>
            <person name="Baldrian P."/>
            <person name="Stursova M."/>
            <person name="Weitz H."/>
            <person name="Taylor A."/>
            <person name="Grigoriev I.V."/>
            <person name="Nagy L.G."/>
            <person name="Martin F."/>
            <person name="Kauserud H."/>
        </authorList>
    </citation>
    <scope>NUCLEOTIDE SEQUENCE</scope>
    <source>
        <strain evidence="2">9144</strain>
    </source>
</reference>
<proteinExistence type="predicted"/>
<evidence type="ECO:0000313" key="2">
    <source>
        <dbReference type="EMBL" id="KAJ7226694.1"/>
    </source>
</evidence>
<keyword evidence="3" id="KW-1185">Reference proteome</keyword>
<sequence>MHKIVLTTTFLAATVAAALTPRRSVAESTGSSDCKVQAWVRAEDLTPDHVSHGELRIKVVQPHCANSIASVALRLELIEFGEVKHLRKGAVLPEIKKSDNQTLKDDILSWGWARNAATEVLYDYGPYDRAMSDPALWVVKAEERTVWSTEATLLDNNPSFSRPIVKPFLVASPAVNYPPSFKNYRSISTMEPVKRHAGSDLEYHYIAVVNFTDGRTVDLRAGYTTFVPISPKTLPAPIPFTWNATFSENEHCQQDLPRNRKASEVRERCLPENLRSVFVAEVTLEDGNTIQRGKSLKGRVTVHSSNGSTKMSDISVTFTNIVTPSWAVERATTGGDPDFPRLLCQYSGISSGVISADSSPPWVFEKKRDDDSSFWMPERPQTRHSPLTAAKPYFDFELPMLRAAVPNFSSYYSSIEAALQLRLTISYSRDVADCIHGVDEFNKYDIFDNSEDEPTADDISKTEEGLWDSHTAVGEPRESQMLWRRIFHLQTTVPLVILGDISEKPVEHYLSPRQPSPIILASPVDVVFPPARPVITEEPLVNTSARLMSSDGTFDPYESRRNFHNHTLLFARHQAPDPAAHYNEGDYAGLLWKKKVVAEERGILPAVTADGEARDSQRHFVVAP</sequence>
<keyword evidence="1" id="KW-0732">Signal</keyword>
<feature type="chain" id="PRO_5042193828" evidence="1">
    <location>
        <begin position="18"/>
        <end position="624"/>
    </location>
</feature>
<gene>
    <name evidence="2" type="ORF">GGX14DRAFT_417145</name>
</gene>
<organism evidence="2 3">
    <name type="scientific">Mycena pura</name>
    <dbReference type="NCBI Taxonomy" id="153505"/>
    <lineage>
        <taxon>Eukaryota</taxon>
        <taxon>Fungi</taxon>
        <taxon>Dikarya</taxon>
        <taxon>Basidiomycota</taxon>
        <taxon>Agaricomycotina</taxon>
        <taxon>Agaricomycetes</taxon>
        <taxon>Agaricomycetidae</taxon>
        <taxon>Agaricales</taxon>
        <taxon>Marasmiineae</taxon>
        <taxon>Mycenaceae</taxon>
        <taxon>Mycena</taxon>
    </lineage>
</organism>
<protein>
    <submittedName>
        <fullName evidence="2">Uncharacterized protein</fullName>
    </submittedName>
</protein>
<evidence type="ECO:0000313" key="3">
    <source>
        <dbReference type="Proteomes" id="UP001219525"/>
    </source>
</evidence>
<dbReference type="Proteomes" id="UP001219525">
    <property type="component" value="Unassembled WGS sequence"/>
</dbReference>
<feature type="signal peptide" evidence="1">
    <location>
        <begin position="1"/>
        <end position="17"/>
    </location>
</feature>